<dbReference type="AlphaFoldDB" id="A0A0W7TMK1"/>
<keyword evidence="6" id="KW-0812">Transmembrane</keyword>
<keyword evidence="2 6" id="KW-0597">Phosphoprotein</keyword>
<organism evidence="8 11">
    <name type="scientific">Ruthenibacterium lactatiformans</name>
    <dbReference type="NCBI Taxonomy" id="1550024"/>
    <lineage>
        <taxon>Bacteria</taxon>
        <taxon>Bacillati</taxon>
        <taxon>Bacillota</taxon>
        <taxon>Clostridia</taxon>
        <taxon>Eubacteriales</taxon>
        <taxon>Oscillospiraceae</taxon>
        <taxon>Ruthenibacterium</taxon>
    </lineage>
</organism>
<comment type="caution">
    <text evidence="8">The sequence shown here is derived from an EMBL/GenBank/DDBJ whole genome shotgun (WGS) entry which is preliminary data.</text>
</comment>
<evidence type="ECO:0000256" key="2">
    <source>
        <dbReference type="ARBA" id="ARBA00022553"/>
    </source>
</evidence>
<proteinExistence type="inferred from homology"/>
<dbReference type="PANTHER" id="PTHR36118:SF1">
    <property type="entry name" value="ION-TRANSLOCATING OXIDOREDUCTASE COMPLEX SUBUNIT G"/>
    <property type="match status" value="1"/>
</dbReference>
<dbReference type="GO" id="GO:0022900">
    <property type="term" value="P:electron transport chain"/>
    <property type="evidence" value="ECO:0007669"/>
    <property type="project" value="UniProtKB-UniRule"/>
</dbReference>
<comment type="subcellular location">
    <subcellularLocation>
        <location evidence="6">Cell membrane</location>
        <topology evidence="6">Single-pass membrane protein</topology>
    </subcellularLocation>
</comment>
<reference evidence="9 12" key="3">
    <citation type="submission" date="2019-08" db="EMBL/GenBank/DDBJ databases">
        <title>In-depth cultivation of the pig gut microbiome towards novel bacterial diversity and tailored functional studies.</title>
        <authorList>
            <person name="Wylensek D."/>
            <person name="Hitch T.C.A."/>
            <person name="Clavel T."/>
        </authorList>
    </citation>
    <scope>NUCLEOTIDE SEQUENCE [LARGE SCALE GENOMIC DNA]</scope>
    <source>
        <strain evidence="9 12">WCA3-601-WT-6J</strain>
    </source>
</reference>
<comment type="similarity">
    <text evidence="6">Belongs to the RnfG family.</text>
</comment>
<dbReference type="HAMAP" id="MF_00479">
    <property type="entry name" value="RsxG_RnfG"/>
    <property type="match status" value="1"/>
</dbReference>
<dbReference type="GO" id="GO:0010181">
    <property type="term" value="F:FMN binding"/>
    <property type="evidence" value="ECO:0007669"/>
    <property type="project" value="InterPro"/>
</dbReference>
<evidence type="ECO:0000313" key="11">
    <source>
        <dbReference type="Proteomes" id="UP000053433"/>
    </source>
</evidence>
<dbReference type="RefSeq" id="WP_009321777.1">
    <property type="nucleotide sequence ID" value="NZ_CAOJUJ010000004.1"/>
</dbReference>
<comment type="function">
    <text evidence="6">Part of a membrane-bound complex that couples electron transfer with translocation of ions across the membrane.</text>
</comment>
<dbReference type="Proteomes" id="UP000431913">
    <property type="component" value="Unassembled WGS sequence"/>
</dbReference>
<evidence type="ECO:0000313" key="10">
    <source>
        <dbReference type="EMBL" id="MTS26248.1"/>
    </source>
</evidence>
<keyword evidence="5 6" id="KW-0249">Electron transport</keyword>
<evidence type="ECO:0000256" key="5">
    <source>
        <dbReference type="ARBA" id="ARBA00022982"/>
    </source>
</evidence>
<keyword evidence="1 6" id="KW-0813">Transport</keyword>
<dbReference type="EC" id="7.-.-.-" evidence="6"/>
<evidence type="ECO:0000313" key="12">
    <source>
        <dbReference type="Proteomes" id="UP000431913"/>
    </source>
</evidence>
<sequence>MKNTWNDFVKPIVVLGVICLVTSLLLAVTNNVTAPIIAENAVKTANATRQALLPSADTFTEVAPETPTEGVTAIYKADNDSGYVITAQAKGYGGEVPVMVAFNAEGTIEAVQFLDNDETPGLGQKVKSEAFQSQFSGMPAEEFGLSDIDAITGATISSGAAASAINAAIAAYNQEAGVAGEDLSALSPEELRAALLPDAGAITPVDVSADGVTEAYKGEAYGVVIYAQAEGFYKKPVTAAVGFDDDGVITGVYIDASNETADVGGQVGRPRFAGQFVGKTSLDGVDAVAGATISSNAAMDAVQKAIDAFSTVKGA</sequence>
<dbReference type="InterPro" id="IPR007329">
    <property type="entry name" value="FMN-bd"/>
</dbReference>
<feature type="domain" description="FMN-binding" evidence="7">
    <location>
        <begin position="231"/>
        <end position="309"/>
    </location>
</feature>
<name>A0A0W7TMK1_9FIRM</name>
<dbReference type="EMBL" id="VUNJ01000012">
    <property type="protein sequence ID" value="MST92558.1"/>
    <property type="molecule type" value="Genomic_DNA"/>
</dbReference>
<evidence type="ECO:0000313" key="13">
    <source>
        <dbReference type="Proteomes" id="UP000472755"/>
    </source>
</evidence>
<evidence type="ECO:0000256" key="6">
    <source>
        <dbReference type="HAMAP-Rule" id="MF_00479"/>
    </source>
</evidence>
<dbReference type="NCBIfam" id="TIGR01947">
    <property type="entry name" value="rnfG"/>
    <property type="match status" value="1"/>
</dbReference>
<feature type="domain" description="FMN-binding" evidence="7">
    <location>
        <begin position="91"/>
        <end position="172"/>
    </location>
</feature>
<evidence type="ECO:0000256" key="4">
    <source>
        <dbReference type="ARBA" id="ARBA00022643"/>
    </source>
</evidence>
<comment type="cofactor">
    <cofactor evidence="6">
        <name>FMN</name>
        <dbReference type="ChEBI" id="CHEBI:58210"/>
    </cofactor>
</comment>
<gene>
    <name evidence="6" type="primary">rnfG</name>
    <name evidence="8" type="ORF">ASJ35_15735</name>
    <name evidence="9" type="ORF">FYJ76_11560</name>
    <name evidence="10" type="ORF">GMD59_02980</name>
</gene>
<evidence type="ECO:0000256" key="1">
    <source>
        <dbReference type="ARBA" id="ARBA00022448"/>
    </source>
</evidence>
<evidence type="ECO:0000313" key="9">
    <source>
        <dbReference type="EMBL" id="MST92558.1"/>
    </source>
</evidence>
<keyword evidence="6" id="KW-1003">Cell membrane</keyword>
<evidence type="ECO:0000256" key="3">
    <source>
        <dbReference type="ARBA" id="ARBA00022630"/>
    </source>
</evidence>
<reference evidence="8 11" key="1">
    <citation type="submission" date="2015-10" db="EMBL/GenBank/DDBJ databases">
        <title>A novel member of the family Ruminococcaceae isolated from human faeces.</title>
        <authorList>
            <person name="Shkoporov A.N."/>
            <person name="Chaplin A.V."/>
            <person name="Motuzova O.V."/>
            <person name="Kafarskaia L.I."/>
            <person name="Efimov B.A."/>
        </authorList>
    </citation>
    <scope>NUCLEOTIDE SEQUENCE [LARGE SCALE GENOMIC DNA]</scope>
    <source>
        <strain evidence="8 11">668</strain>
    </source>
</reference>
<comment type="subunit">
    <text evidence="6">The complex is composed of six subunits: RnfA, RnfB, RnfC, RnfD, RnfE and RnfG.</text>
</comment>
<dbReference type="SMART" id="SM00900">
    <property type="entry name" value="FMN_bind"/>
    <property type="match status" value="2"/>
</dbReference>
<dbReference type="Proteomes" id="UP000053433">
    <property type="component" value="Unassembled WGS sequence"/>
</dbReference>
<keyword evidence="3 6" id="KW-0285">Flavoprotein</keyword>
<dbReference type="Gene3D" id="3.90.1010.20">
    <property type="match status" value="1"/>
</dbReference>
<dbReference type="InterPro" id="IPR010209">
    <property type="entry name" value="Ion_transpt_RnfG/RsxG"/>
</dbReference>
<dbReference type="Pfam" id="PF04205">
    <property type="entry name" value="FMN_bind"/>
    <property type="match status" value="2"/>
</dbReference>
<dbReference type="EMBL" id="WMZU01000002">
    <property type="protein sequence ID" value="MTS26248.1"/>
    <property type="molecule type" value="Genomic_DNA"/>
</dbReference>
<accession>A0A0W7TMK1</accession>
<evidence type="ECO:0000313" key="8">
    <source>
        <dbReference type="EMBL" id="KUE75095.1"/>
    </source>
</evidence>
<keyword evidence="6" id="KW-1133">Transmembrane helix</keyword>
<protein>
    <recommendedName>
        <fullName evidence="6">Ion-translocating oxidoreductase complex subunit G</fullName>
        <ecNumber evidence="6">7.-.-.-</ecNumber>
    </recommendedName>
    <alternativeName>
        <fullName evidence="6">Rnf electron transport complex subunit G</fullName>
    </alternativeName>
</protein>
<keyword evidence="6" id="KW-1278">Translocase</keyword>
<dbReference type="GO" id="GO:0009055">
    <property type="term" value="F:electron transfer activity"/>
    <property type="evidence" value="ECO:0007669"/>
    <property type="project" value="InterPro"/>
</dbReference>
<reference evidence="10 13" key="2">
    <citation type="journal article" date="2019" name="Nat. Med.">
        <title>A library of human gut bacterial isolates paired with longitudinal multiomics data enables mechanistic microbiome research.</title>
        <authorList>
            <person name="Poyet M."/>
            <person name="Groussin M."/>
            <person name="Gibbons S.M."/>
            <person name="Avila-Pacheco J."/>
            <person name="Jiang X."/>
            <person name="Kearney S.M."/>
            <person name="Perrotta A.R."/>
            <person name="Berdy B."/>
            <person name="Zhao S."/>
            <person name="Lieberman T.D."/>
            <person name="Swanson P.K."/>
            <person name="Smith M."/>
            <person name="Roesemann S."/>
            <person name="Alexander J.E."/>
            <person name="Rich S.A."/>
            <person name="Livny J."/>
            <person name="Vlamakis H."/>
            <person name="Clish C."/>
            <person name="Bullock K."/>
            <person name="Deik A."/>
            <person name="Scott J."/>
            <person name="Pierce K.A."/>
            <person name="Xavier R.J."/>
            <person name="Alm E.J."/>
        </authorList>
    </citation>
    <scope>NUCLEOTIDE SEQUENCE [LARGE SCALE GENOMIC DNA]</scope>
    <source>
        <strain evidence="10 13">BIOML-A4</strain>
    </source>
</reference>
<dbReference type="GO" id="GO:0005886">
    <property type="term" value="C:plasma membrane"/>
    <property type="evidence" value="ECO:0007669"/>
    <property type="project" value="UniProtKB-SubCell"/>
</dbReference>
<keyword evidence="6" id="KW-0472">Membrane</keyword>
<keyword evidence="4 6" id="KW-0288">FMN</keyword>
<feature type="modified residue" description="FMN phosphoryl threonine" evidence="6">
    <location>
        <position position="155"/>
    </location>
</feature>
<dbReference type="Proteomes" id="UP000472755">
    <property type="component" value="Unassembled WGS sequence"/>
</dbReference>
<evidence type="ECO:0000259" key="7">
    <source>
        <dbReference type="SMART" id="SM00900"/>
    </source>
</evidence>
<dbReference type="EMBL" id="LMUA01000030">
    <property type="protein sequence ID" value="KUE75095.1"/>
    <property type="molecule type" value="Genomic_DNA"/>
</dbReference>
<dbReference type="PANTHER" id="PTHR36118">
    <property type="entry name" value="ION-TRANSLOCATING OXIDOREDUCTASE COMPLEX SUBUNIT G"/>
    <property type="match status" value="1"/>
</dbReference>